<keyword evidence="7" id="KW-0378">Hydrolase</keyword>
<dbReference type="PANTHER" id="PTHR12143:SF39">
    <property type="entry name" value="SECRETED PROTEIN"/>
    <property type="match status" value="1"/>
</dbReference>
<comment type="caution">
    <text evidence="7">The sequence shown here is derived from an EMBL/GenBank/DDBJ whole genome shotgun (WGS) entry which is preliminary data.</text>
</comment>
<evidence type="ECO:0000259" key="6">
    <source>
        <dbReference type="Pfam" id="PF17678"/>
    </source>
</evidence>
<dbReference type="Pfam" id="PF17678">
    <property type="entry name" value="Glyco_hydro_92N"/>
    <property type="match status" value="1"/>
</dbReference>
<comment type="subunit">
    <text evidence="2">Monomer.</text>
</comment>
<evidence type="ECO:0000256" key="2">
    <source>
        <dbReference type="ARBA" id="ARBA00011245"/>
    </source>
</evidence>
<sequence length="720" mass="79455">MKAAGILLAGCLVISVTGNAQQLTQYVDPFLGTGGHGHVFPGAAYPFGMVQLSPDNGDQGWDWVAGYHYSSNTIAGFSHTHLSGTGIGDWCDISVLPLADTNGATAPLIKIPFRHDQEKARPGYYEVQLSNQVKAQLTTTERVGYHRYQFPGNKGWLRFDMGFAINWDAPLAANLQLLNDSTLVGYRLSTGWAKNQRVYFAARFSKAVTHSRYLNLEEFSDGKAIGKQSKVLLEFETGNVPLQVRVAISSVGTEGALAALNETAGLSFDAVDQLATAAWEKELKKIEIQTTNKELATSFYTALYRTCIAPVLLSDKDGRYSNHDGKIGQSLNDQPKYTIFSLWDTFRALNPLYTFTQPEKVPVFINSLLSFYRDNGLLPVWDISSWEANTMTGYHAIPVIADAILKNIPGFDVNLAYEAMKASAYQQQRGTPEYIRFGYLPQDKHGWSVTITLEYAFDDYCIAQVAKKLGKKADYAYFMKRAASYKNLFDPSTGFMRGKDSTGKFIEPFDPLLSEHGFEGQYIEGTAWQHSFFVPHDVAGLAALYGGKNNLVEKLNALFNSPSEMHGDNISIDVSGLIGQYAHGNEPSHHIIYMYTALGRPDLAAEKIRLTVDSMYKTGPDGLSGNDDCGQMSAWLVWSALGMYPMNPVSGEYTIGVPLVDAARIQLPNGKTLEIRTKKINKSGRTGVRSIKLNGKSIPVQSVTHEQLLRGGLLEFTIHP</sequence>
<feature type="signal peptide" evidence="4">
    <location>
        <begin position="1"/>
        <end position="20"/>
    </location>
</feature>
<evidence type="ECO:0000259" key="5">
    <source>
        <dbReference type="Pfam" id="PF07971"/>
    </source>
</evidence>
<dbReference type="Gene3D" id="1.20.1610.10">
    <property type="entry name" value="alpha-1,2-mannosidases domains"/>
    <property type="match status" value="1"/>
</dbReference>
<name>A0ABS9BML5_9BACT</name>
<dbReference type="SUPFAM" id="SSF48208">
    <property type="entry name" value="Six-hairpin glycosidases"/>
    <property type="match status" value="1"/>
</dbReference>
<dbReference type="InterPro" id="IPR050883">
    <property type="entry name" value="PNGase"/>
</dbReference>
<comment type="cofactor">
    <cofactor evidence="1">
        <name>Ca(2+)</name>
        <dbReference type="ChEBI" id="CHEBI:29108"/>
    </cofactor>
</comment>
<dbReference type="InterPro" id="IPR008928">
    <property type="entry name" value="6-hairpin_glycosidase_sf"/>
</dbReference>
<evidence type="ECO:0000313" key="8">
    <source>
        <dbReference type="Proteomes" id="UP001200145"/>
    </source>
</evidence>
<dbReference type="InterPro" id="IPR041371">
    <property type="entry name" value="GH92_N"/>
</dbReference>
<dbReference type="InterPro" id="IPR014718">
    <property type="entry name" value="GH-type_carb-bd"/>
</dbReference>
<dbReference type="GO" id="GO:0016798">
    <property type="term" value="F:hydrolase activity, acting on glycosyl bonds"/>
    <property type="evidence" value="ECO:0007669"/>
    <property type="project" value="UniProtKB-KW"/>
</dbReference>
<dbReference type="Proteomes" id="UP001200145">
    <property type="component" value="Unassembled WGS sequence"/>
</dbReference>
<dbReference type="Gene3D" id="1.20.1050.60">
    <property type="entry name" value="alpha-1,2-mannosidase"/>
    <property type="match status" value="1"/>
</dbReference>
<keyword evidence="7" id="KW-0326">Glycosidase</keyword>
<dbReference type="EMBL" id="JAKEVY010000004">
    <property type="protein sequence ID" value="MCF1716358.1"/>
    <property type="molecule type" value="Genomic_DNA"/>
</dbReference>
<dbReference type="InterPro" id="IPR005887">
    <property type="entry name" value="GH92_a_mannosidase_put"/>
</dbReference>
<keyword evidence="3" id="KW-0106">Calcium</keyword>
<keyword evidence="8" id="KW-1185">Reference proteome</keyword>
<gene>
    <name evidence="7" type="ORF">L0U88_17080</name>
</gene>
<dbReference type="InterPro" id="IPR012939">
    <property type="entry name" value="Glyco_hydro_92"/>
</dbReference>
<accession>A0ABS9BML5</accession>
<dbReference type="RefSeq" id="WP_234867481.1">
    <property type="nucleotide sequence ID" value="NZ_JAKEVY010000004.1"/>
</dbReference>
<dbReference type="EC" id="3.2.1.-" evidence="7"/>
<dbReference type="Pfam" id="PF07971">
    <property type="entry name" value="Glyco_hydro_92"/>
    <property type="match status" value="1"/>
</dbReference>
<proteinExistence type="predicted"/>
<organism evidence="7 8">
    <name type="scientific">Flavihumibacter fluminis</name>
    <dbReference type="NCBI Taxonomy" id="2909236"/>
    <lineage>
        <taxon>Bacteria</taxon>
        <taxon>Pseudomonadati</taxon>
        <taxon>Bacteroidota</taxon>
        <taxon>Chitinophagia</taxon>
        <taxon>Chitinophagales</taxon>
        <taxon>Chitinophagaceae</taxon>
        <taxon>Flavihumibacter</taxon>
    </lineage>
</organism>
<protein>
    <submittedName>
        <fullName evidence="7">GH92 family glycosyl hydrolase</fullName>
        <ecNumber evidence="7">3.2.1.-</ecNumber>
    </submittedName>
</protein>
<dbReference type="PANTHER" id="PTHR12143">
    <property type="entry name" value="PEPTIDE N-GLYCANASE PNGASE -RELATED"/>
    <property type="match status" value="1"/>
</dbReference>
<feature type="domain" description="Glycosyl hydrolase family 92 N-terminal" evidence="6">
    <location>
        <begin position="26"/>
        <end position="249"/>
    </location>
</feature>
<dbReference type="Gene3D" id="3.30.2080.10">
    <property type="entry name" value="GH92 mannosidase domain"/>
    <property type="match status" value="1"/>
</dbReference>
<evidence type="ECO:0000256" key="1">
    <source>
        <dbReference type="ARBA" id="ARBA00001913"/>
    </source>
</evidence>
<dbReference type="NCBIfam" id="TIGR01180">
    <property type="entry name" value="aman2_put"/>
    <property type="match status" value="1"/>
</dbReference>
<keyword evidence="4" id="KW-0732">Signal</keyword>
<feature type="domain" description="Glycosyl hydrolase family 92" evidence="5">
    <location>
        <begin position="261"/>
        <end position="718"/>
    </location>
</feature>
<evidence type="ECO:0000256" key="3">
    <source>
        <dbReference type="ARBA" id="ARBA00022837"/>
    </source>
</evidence>
<evidence type="ECO:0000313" key="7">
    <source>
        <dbReference type="EMBL" id="MCF1716358.1"/>
    </source>
</evidence>
<feature type="chain" id="PRO_5045798350" evidence="4">
    <location>
        <begin position="21"/>
        <end position="720"/>
    </location>
</feature>
<evidence type="ECO:0000256" key="4">
    <source>
        <dbReference type="SAM" id="SignalP"/>
    </source>
</evidence>
<reference evidence="7 8" key="1">
    <citation type="submission" date="2022-01" db="EMBL/GenBank/DDBJ databases">
        <title>Flavihumibacter sp. nov., isolated from sediment of a river.</title>
        <authorList>
            <person name="Liu H."/>
        </authorList>
    </citation>
    <scope>NUCLEOTIDE SEQUENCE [LARGE SCALE GENOMIC DNA]</scope>
    <source>
        <strain evidence="7 8">RY-1</strain>
    </source>
</reference>
<dbReference type="Gene3D" id="2.70.98.10">
    <property type="match status" value="1"/>
</dbReference>